<evidence type="ECO:0000256" key="1">
    <source>
        <dbReference type="ARBA" id="ARBA00001947"/>
    </source>
</evidence>
<comment type="cofactor">
    <cofactor evidence="1">
        <name>Zn(2+)</name>
        <dbReference type="ChEBI" id="CHEBI:29105"/>
    </cofactor>
</comment>
<dbReference type="GO" id="GO:0046872">
    <property type="term" value="F:metal ion binding"/>
    <property type="evidence" value="ECO:0007669"/>
    <property type="project" value="UniProtKB-KW"/>
</dbReference>
<dbReference type="EMBL" id="VSSQ01082076">
    <property type="protein sequence ID" value="MPN30814.1"/>
    <property type="molecule type" value="Genomic_DNA"/>
</dbReference>
<dbReference type="Gene3D" id="3.60.15.10">
    <property type="entry name" value="Ribonuclease Z/Hydroxyacylglutathione hydrolase-like"/>
    <property type="match status" value="1"/>
</dbReference>
<keyword evidence="2" id="KW-0479">Metal-binding</keyword>
<feature type="domain" description="Metallo-beta-lactamase" evidence="5">
    <location>
        <begin position="12"/>
        <end position="182"/>
    </location>
</feature>
<proteinExistence type="predicted"/>
<comment type="caution">
    <text evidence="6">The sequence shown here is derived from an EMBL/GenBank/DDBJ whole genome shotgun (WGS) entry which is preliminary data.</text>
</comment>
<dbReference type="InterPro" id="IPR036866">
    <property type="entry name" value="RibonucZ/Hydroxyglut_hydro"/>
</dbReference>
<dbReference type="InterPro" id="IPR051453">
    <property type="entry name" value="MBL_Glyoxalase_II"/>
</dbReference>
<dbReference type="PANTHER" id="PTHR46233">
    <property type="entry name" value="HYDROXYACYLGLUTATHIONE HYDROLASE GLOC"/>
    <property type="match status" value="1"/>
</dbReference>
<evidence type="ECO:0000256" key="4">
    <source>
        <dbReference type="ARBA" id="ARBA00022833"/>
    </source>
</evidence>
<keyword evidence="4" id="KW-0862">Zinc</keyword>
<protein>
    <recommendedName>
        <fullName evidence="5">Metallo-beta-lactamase domain-containing protein</fullName>
    </recommendedName>
</protein>
<dbReference type="Pfam" id="PF00753">
    <property type="entry name" value="Lactamase_B"/>
    <property type="match status" value="1"/>
</dbReference>
<dbReference type="InterPro" id="IPR001279">
    <property type="entry name" value="Metallo-B-lactamas"/>
</dbReference>
<organism evidence="6">
    <name type="scientific">bioreactor metagenome</name>
    <dbReference type="NCBI Taxonomy" id="1076179"/>
    <lineage>
        <taxon>unclassified sequences</taxon>
        <taxon>metagenomes</taxon>
        <taxon>ecological metagenomes</taxon>
    </lineage>
</organism>
<sequence>MILKDLQLGAIGTNCYILGDEGSGLCAVIDPGDNAPKVLAAVRDLELQVKYILLTHGHYDHYMAVPGLRQAFPDVPVYIHAADVSQGGRQQYLKLPVTEGLVNWQDGDTLELGSLTIEVLYTPGHSKGSVTLKVEDALFTGDTLFCGSMGRTDFEGGSYAEIMASLRRLAKLPGDYRVYPGHEGFTTLERERKTNYYMQEAMGG</sequence>
<gene>
    <name evidence="6" type="ORF">SDC9_178285</name>
</gene>
<dbReference type="AlphaFoldDB" id="A0A645H3C5"/>
<keyword evidence="3" id="KW-0378">Hydrolase</keyword>
<dbReference type="CDD" id="cd06262">
    <property type="entry name" value="metallo-hydrolase-like_MBL-fold"/>
    <property type="match status" value="1"/>
</dbReference>
<dbReference type="SMART" id="SM00849">
    <property type="entry name" value="Lactamase_B"/>
    <property type="match status" value="1"/>
</dbReference>
<name>A0A645H3C5_9ZZZZ</name>
<evidence type="ECO:0000313" key="6">
    <source>
        <dbReference type="EMBL" id="MPN30814.1"/>
    </source>
</evidence>
<dbReference type="GO" id="GO:0016787">
    <property type="term" value="F:hydrolase activity"/>
    <property type="evidence" value="ECO:0007669"/>
    <property type="project" value="UniProtKB-KW"/>
</dbReference>
<evidence type="ECO:0000259" key="5">
    <source>
        <dbReference type="SMART" id="SM00849"/>
    </source>
</evidence>
<dbReference type="PANTHER" id="PTHR46233:SF3">
    <property type="entry name" value="HYDROXYACYLGLUTATHIONE HYDROLASE GLOC"/>
    <property type="match status" value="1"/>
</dbReference>
<evidence type="ECO:0000256" key="3">
    <source>
        <dbReference type="ARBA" id="ARBA00022801"/>
    </source>
</evidence>
<accession>A0A645H3C5</accession>
<evidence type="ECO:0000256" key="2">
    <source>
        <dbReference type="ARBA" id="ARBA00022723"/>
    </source>
</evidence>
<dbReference type="SUPFAM" id="SSF56281">
    <property type="entry name" value="Metallo-hydrolase/oxidoreductase"/>
    <property type="match status" value="1"/>
</dbReference>
<reference evidence="6" key="1">
    <citation type="submission" date="2019-08" db="EMBL/GenBank/DDBJ databases">
        <authorList>
            <person name="Kucharzyk K."/>
            <person name="Murdoch R.W."/>
            <person name="Higgins S."/>
            <person name="Loffler F."/>
        </authorList>
    </citation>
    <scope>NUCLEOTIDE SEQUENCE</scope>
</reference>